<reference evidence="1 2" key="1">
    <citation type="submission" date="2019-06" db="EMBL/GenBank/DDBJ databases">
        <title>Draft genome sequence of [Clostridium] clostridioforme NBRC 113352.</title>
        <authorList>
            <person name="Miura T."/>
            <person name="Furukawa M."/>
            <person name="Shimamura M."/>
            <person name="Ohyama Y."/>
            <person name="Yamazoe A."/>
            <person name="Kawasaki H."/>
        </authorList>
    </citation>
    <scope>NUCLEOTIDE SEQUENCE [LARGE SCALE GENOMIC DNA]</scope>
    <source>
        <strain evidence="1 2">NBRC 113352</strain>
    </source>
</reference>
<protein>
    <submittedName>
        <fullName evidence="1">Uncharacterized protein</fullName>
    </submittedName>
</protein>
<evidence type="ECO:0000313" key="2">
    <source>
        <dbReference type="Proteomes" id="UP000315200"/>
    </source>
</evidence>
<sequence>MLTVKREDACCVKRNYVRSIYDYFSLSEDESKNRTEALKIEPFYITNWEKLHDTYVGVKRPEDLTVCYLCGPEPDNDFKEFMNLGVLPHNIWGFEVNSQNYNKAISFYNQGEYEKKSVN</sequence>
<name>A0A829W013_9FIRM</name>
<proteinExistence type="predicted"/>
<dbReference type="AlphaFoldDB" id="A0A829W013"/>
<gene>
    <name evidence="1" type="ORF">Ccl03g_03710</name>
</gene>
<comment type="caution">
    <text evidence="1">The sequence shown here is derived from an EMBL/GenBank/DDBJ whole genome shotgun (WGS) entry which is preliminary data.</text>
</comment>
<organism evidence="1 2">
    <name type="scientific">Enterocloster clostridioformis</name>
    <dbReference type="NCBI Taxonomy" id="1531"/>
    <lineage>
        <taxon>Bacteria</taxon>
        <taxon>Bacillati</taxon>
        <taxon>Bacillota</taxon>
        <taxon>Clostridia</taxon>
        <taxon>Lachnospirales</taxon>
        <taxon>Lachnospiraceae</taxon>
        <taxon>Enterocloster</taxon>
    </lineage>
</organism>
<dbReference type="EMBL" id="BJLB01000001">
    <property type="protein sequence ID" value="GEA34658.1"/>
    <property type="molecule type" value="Genomic_DNA"/>
</dbReference>
<dbReference type="RefSeq" id="WP_243129070.1">
    <property type="nucleotide sequence ID" value="NZ_BJLB01000001.1"/>
</dbReference>
<accession>A0A829W013</accession>
<dbReference type="Proteomes" id="UP000315200">
    <property type="component" value="Unassembled WGS sequence"/>
</dbReference>
<evidence type="ECO:0000313" key="1">
    <source>
        <dbReference type="EMBL" id="GEA34658.1"/>
    </source>
</evidence>